<sequence>MAKVACTKCGEKGSSKCPFCRSIFLNNQELAYAELVVNVSETDNSVVLTVNLAKKTADGKKRPLEEMMQTLKTLSEQSPGLLCLHSFDFEKEQESSIGCGHHG</sequence>
<accession>A0A0F9THH6</accession>
<organism evidence="1">
    <name type="scientific">marine sediment metagenome</name>
    <dbReference type="NCBI Taxonomy" id="412755"/>
    <lineage>
        <taxon>unclassified sequences</taxon>
        <taxon>metagenomes</taxon>
        <taxon>ecological metagenomes</taxon>
    </lineage>
</organism>
<dbReference type="EMBL" id="LAZR01000258">
    <property type="protein sequence ID" value="KKN78699.1"/>
    <property type="molecule type" value="Genomic_DNA"/>
</dbReference>
<evidence type="ECO:0000313" key="1">
    <source>
        <dbReference type="EMBL" id="KKN78699.1"/>
    </source>
</evidence>
<dbReference type="AlphaFoldDB" id="A0A0F9THH6"/>
<protein>
    <submittedName>
        <fullName evidence="1">Uncharacterized protein</fullName>
    </submittedName>
</protein>
<comment type="caution">
    <text evidence="1">The sequence shown here is derived from an EMBL/GenBank/DDBJ whole genome shotgun (WGS) entry which is preliminary data.</text>
</comment>
<proteinExistence type="predicted"/>
<gene>
    <name evidence="1" type="ORF">LCGC14_0347660</name>
</gene>
<name>A0A0F9THH6_9ZZZZ</name>
<reference evidence="1" key="1">
    <citation type="journal article" date="2015" name="Nature">
        <title>Complex archaea that bridge the gap between prokaryotes and eukaryotes.</title>
        <authorList>
            <person name="Spang A."/>
            <person name="Saw J.H."/>
            <person name="Jorgensen S.L."/>
            <person name="Zaremba-Niedzwiedzka K."/>
            <person name="Martijn J."/>
            <person name="Lind A.E."/>
            <person name="van Eijk R."/>
            <person name="Schleper C."/>
            <person name="Guy L."/>
            <person name="Ettema T.J."/>
        </authorList>
    </citation>
    <scope>NUCLEOTIDE SEQUENCE</scope>
</reference>